<comment type="caution">
    <text evidence="17">The sequence shown here is derived from an EMBL/GenBank/DDBJ whole genome shotgun (WGS) entry which is preliminary data.</text>
</comment>
<evidence type="ECO:0000256" key="14">
    <source>
        <dbReference type="ARBA" id="ARBA00034078"/>
    </source>
</evidence>
<evidence type="ECO:0000256" key="5">
    <source>
        <dbReference type="ARBA" id="ARBA00010848"/>
    </source>
</evidence>
<gene>
    <name evidence="17" type="ORF">T459_19155</name>
</gene>
<feature type="domain" description="Rieske" evidence="16">
    <location>
        <begin position="19"/>
        <end position="122"/>
    </location>
</feature>
<evidence type="ECO:0000256" key="2">
    <source>
        <dbReference type="ARBA" id="ARBA00002149"/>
    </source>
</evidence>
<dbReference type="SUPFAM" id="SSF55961">
    <property type="entry name" value="Bet v1-like"/>
    <property type="match status" value="1"/>
</dbReference>
<dbReference type="Pfam" id="PF00355">
    <property type="entry name" value="Rieske"/>
    <property type="match status" value="1"/>
</dbReference>
<reference evidence="17 18" key="2">
    <citation type="journal article" date="2017" name="Genome Biol.">
        <title>New reference genome sequences of hot pepper reveal the massive evolution of plant disease-resistance genes by retroduplication.</title>
        <authorList>
            <person name="Kim S."/>
            <person name="Park J."/>
            <person name="Yeom S.I."/>
            <person name="Kim Y.M."/>
            <person name="Seo E."/>
            <person name="Kim K.T."/>
            <person name="Kim M.S."/>
            <person name="Lee J.M."/>
            <person name="Cheong K."/>
            <person name="Shin H.S."/>
            <person name="Kim S.B."/>
            <person name="Han K."/>
            <person name="Lee J."/>
            <person name="Park M."/>
            <person name="Lee H.A."/>
            <person name="Lee H.Y."/>
            <person name="Lee Y."/>
            <person name="Oh S."/>
            <person name="Lee J.H."/>
            <person name="Choi E."/>
            <person name="Choi E."/>
            <person name="Lee S.E."/>
            <person name="Jeon J."/>
            <person name="Kim H."/>
            <person name="Choi G."/>
            <person name="Song H."/>
            <person name="Lee J."/>
            <person name="Lee S.C."/>
            <person name="Kwon J.K."/>
            <person name="Lee H.Y."/>
            <person name="Koo N."/>
            <person name="Hong Y."/>
            <person name="Kim R.W."/>
            <person name="Kang W.H."/>
            <person name="Huh J.H."/>
            <person name="Kang B.C."/>
            <person name="Yang T.J."/>
            <person name="Lee Y.H."/>
            <person name="Bennetzen J.L."/>
            <person name="Choi D."/>
        </authorList>
    </citation>
    <scope>NUCLEOTIDE SEQUENCE [LARGE SCALE GENOMIC DNA]</scope>
    <source>
        <strain evidence="18">cv. CM334</strain>
    </source>
</reference>
<evidence type="ECO:0000256" key="6">
    <source>
        <dbReference type="ARBA" id="ARBA00012763"/>
    </source>
</evidence>
<dbReference type="GO" id="GO:0019133">
    <property type="term" value="F:choline monooxygenase activity"/>
    <property type="evidence" value="ECO:0007669"/>
    <property type="project" value="UniProtKB-EC"/>
</dbReference>
<dbReference type="Gene3D" id="3.90.380.10">
    <property type="entry name" value="Naphthalene 1,2-dioxygenase Alpha Subunit, Chain A, domain 1"/>
    <property type="match status" value="2"/>
</dbReference>
<comment type="cofactor">
    <cofactor evidence="1">
        <name>Fe cation</name>
        <dbReference type="ChEBI" id="CHEBI:24875"/>
    </cofactor>
</comment>
<comment type="cofactor">
    <cofactor evidence="14">
        <name>[2Fe-2S] cluster</name>
        <dbReference type="ChEBI" id="CHEBI:190135"/>
    </cofactor>
</comment>
<evidence type="ECO:0000256" key="15">
    <source>
        <dbReference type="ARBA" id="ARBA00049097"/>
    </source>
</evidence>
<dbReference type="InterPro" id="IPR017941">
    <property type="entry name" value="Rieske_2Fe-2S"/>
</dbReference>
<evidence type="ECO:0000256" key="1">
    <source>
        <dbReference type="ARBA" id="ARBA00001962"/>
    </source>
</evidence>
<dbReference type="EC" id="1.14.15.7" evidence="6"/>
<keyword evidence="12" id="KW-0408">Iron</keyword>
<dbReference type="STRING" id="4072.A0A2G2Z0X9"/>
<evidence type="ECO:0000256" key="9">
    <source>
        <dbReference type="ARBA" id="ARBA00022723"/>
    </source>
</evidence>
<dbReference type="Gramene" id="PHT75633">
    <property type="protein sequence ID" value="PHT75633"/>
    <property type="gene ID" value="T459_19155"/>
</dbReference>
<protein>
    <recommendedName>
        <fullName evidence="7">Choline monooxygenase, chloroplastic</fullName>
        <ecNumber evidence="6">1.14.15.7</ecNumber>
    </recommendedName>
</protein>
<keyword evidence="10" id="KW-0809">Transit peptide</keyword>
<dbReference type="Pfam" id="PF00848">
    <property type="entry name" value="Ring_hydroxyl_A"/>
    <property type="match status" value="1"/>
</dbReference>
<keyword evidence="17" id="KW-0503">Monooxygenase</keyword>
<evidence type="ECO:0000256" key="12">
    <source>
        <dbReference type="ARBA" id="ARBA00023004"/>
    </source>
</evidence>
<organism evidence="17 18">
    <name type="scientific">Capsicum annuum</name>
    <name type="common">Capsicum pepper</name>
    <dbReference type="NCBI Taxonomy" id="4072"/>
    <lineage>
        <taxon>Eukaryota</taxon>
        <taxon>Viridiplantae</taxon>
        <taxon>Streptophyta</taxon>
        <taxon>Embryophyta</taxon>
        <taxon>Tracheophyta</taxon>
        <taxon>Spermatophyta</taxon>
        <taxon>Magnoliopsida</taxon>
        <taxon>eudicotyledons</taxon>
        <taxon>Gunneridae</taxon>
        <taxon>Pentapetalae</taxon>
        <taxon>asterids</taxon>
        <taxon>lamiids</taxon>
        <taxon>Solanales</taxon>
        <taxon>Solanaceae</taxon>
        <taxon>Solanoideae</taxon>
        <taxon>Capsiceae</taxon>
        <taxon>Capsicum</taxon>
    </lineage>
</organism>
<evidence type="ECO:0000256" key="11">
    <source>
        <dbReference type="ARBA" id="ARBA00023002"/>
    </source>
</evidence>
<dbReference type="Gene3D" id="2.102.10.10">
    <property type="entry name" value="Rieske [2Fe-2S] iron-sulphur domain"/>
    <property type="match status" value="1"/>
</dbReference>
<reference evidence="17 18" key="1">
    <citation type="journal article" date="2014" name="Nat. Genet.">
        <title>Genome sequence of the hot pepper provides insights into the evolution of pungency in Capsicum species.</title>
        <authorList>
            <person name="Kim S."/>
            <person name="Park M."/>
            <person name="Yeom S.I."/>
            <person name="Kim Y.M."/>
            <person name="Lee J.M."/>
            <person name="Lee H.A."/>
            <person name="Seo E."/>
            <person name="Choi J."/>
            <person name="Cheong K."/>
            <person name="Kim K.T."/>
            <person name="Jung K."/>
            <person name="Lee G.W."/>
            <person name="Oh S.K."/>
            <person name="Bae C."/>
            <person name="Kim S.B."/>
            <person name="Lee H.Y."/>
            <person name="Kim S.Y."/>
            <person name="Kim M.S."/>
            <person name="Kang B.C."/>
            <person name="Jo Y.D."/>
            <person name="Yang H.B."/>
            <person name="Jeong H.J."/>
            <person name="Kang W.H."/>
            <person name="Kwon J.K."/>
            <person name="Shin C."/>
            <person name="Lim J.Y."/>
            <person name="Park J.H."/>
            <person name="Huh J.H."/>
            <person name="Kim J.S."/>
            <person name="Kim B.D."/>
            <person name="Cohen O."/>
            <person name="Paran I."/>
            <person name="Suh M.C."/>
            <person name="Lee S.B."/>
            <person name="Kim Y.K."/>
            <person name="Shin Y."/>
            <person name="Noh S.J."/>
            <person name="Park J."/>
            <person name="Seo Y.S."/>
            <person name="Kwon S.Y."/>
            <person name="Kim H.A."/>
            <person name="Park J.M."/>
            <person name="Kim H.J."/>
            <person name="Choi S.B."/>
            <person name="Bosland P.W."/>
            <person name="Reeves G."/>
            <person name="Jo S.H."/>
            <person name="Lee B.W."/>
            <person name="Cho H.T."/>
            <person name="Choi H.S."/>
            <person name="Lee M.S."/>
            <person name="Yu Y."/>
            <person name="Do Choi Y."/>
            <person name="Park B.S."/>
            <person name="van Deynze A."/>
            <person name="Ashrafi H."/>
            <person name="Hill T."/>
            <person name="Kim W.T."/>
            <person name="Pai H.S."/>
            <person name="Ahn H.K."/>
            <person name="Yeam I."/>
            <person name="Giovannoni J.J."/>
            <person name="Rose J.K."/>
            <person name="Sorensen I."/>
            <person name="Lee S.J."/>
            <person name="Kim R.W."/>
            <person name="Choi I.Y."/>
            <person name="Choi B.S."/>
            <person name="Lim J.S."/>
            <person name="Lee Y.H."/>
            <person name="Choi D."/>
        </authorList>
    </citation>
    <scope>NUCLEOTIDE SEQUENCE [LARGE SCALE GENOMIC DNA]</scope>
    <source>
        <strain evidence="18">cv. CM334</strain>
    </source>
</reference>
<dbReference type="GO" id="GO:0005506">
    <property type="term" value="F:iron ion binding"/>
    <property type="evidence" value="ECO:0007669"/>
    <property type="project" value="InterPro"/>
</dbReference>
<comment type="catalytic activity">
    <reaction evidence="15">
        <text>choline + 2 reduced [2Fe-2S]-[ferredoxin] + O2 + 2 H(+) = betaine aldehyde hydrate + 2 oxidized [2Fe-2S]-[ferredoxin] + H2O</text>
        <dbReference type="Rhea" id="RHEA:17769"/>
        <dbReference type="Rhea" id="RHEA-COMP:10000"/>
        <dbReference type="Rhea" id="RHEA-COMP:10001"/>
        <dbReference type="ChEBI" id="CHEBI:15354"/>
        <dbReference type="ChEBI" id="CHEBI:15377"/>
        <dbReference type="ChEBI" id="CHEBI:15378"/>
        <dbReference type="ChEBI" id="CHEBI:15379"/>
        <dbReference type="ChEBI" id="CHEBI:15870"/>
        <dbReference type="ChEBI" id="CHEBI:33737"/>
        <dbReference type="ChEBI" id="CHEBI:33738"/>
        <dbReference type="EC" id="1.14.15.7"/>
    </reaction>
</comment>
<dbReference type="SUPFAM" id="SSF50022">
    <property type="entry name" value="ISP domain"/>
    <property type="match status" value="1"/>
</dbReference>
<dbReference type="GO" id="GO:0019285">
    <property type="term" value="P:glycine betaine biosynthetic process from choline"/>
    <property type="evidence" value="ECO:0007669"/>
    <property type="project" value="UniProtKB-UniPathway"/>
</dbReference>
<comment type="similarity">
    <text evidence="5">Belongs to the choline monooxygenase family.</text>
</comment>
<evidence type="ECO:0000256" key="3">
    <source>
        <dbReference type="ARBA" id="ARBA00004470"/>
    </source>
</evidence>
<dbReference type="InterPro" id="IPR015879">
    <property type="entry name" value="Ring_hydroxy_dOase_asu_C_dom"/>
</dbReference>
<evidence type="ECO:0000313" key="18">
    <source>
        <dbReference type="Proteomes" id="UP000222542"/>
    </source>
</evidence>
<accession>A0A2G2Z0X9</accession>
<dbReference type="AlphaFoldDB" id="A0A2G2Z0X9"/>
<keyword evidence="9" id="KW-0479">Metal-binding</keyword>
<evidence type="ECO:0000256" key="13">
    <source>
        <dbReference type="ARBA" id="ARBA00023014"/>
    </source>
</evidence>
<evidence type="ECO:0000259" key="16">
    <source>
        <dbReference type="PROSITE" id="PS51296"/>
    </source>
</evidence>
<dbReference type="PANTHER" id="PTHR43756:SF5">
    <property type="entry name" value="CHOLINE MONOOXYGENASE, CHLOROPLASTIC"/>
    <property type="match status" value="1"/>
</dbReference>
<evidence type="ECO:0000256" key="10">
    <source>
        <dbReference type="ARBA" id="ARBA00022946"/>
    </source>
</evidence>
<evidence type="ECO:0000256" key="4">
    <source>
        <dbReference type="ARBA" id="ARBA00004866"/>
    </source>
</evidence>
<comment type="subcellular location">
    <subcellularLocation>
        <location evidence="3">Plastid</location>
        <location evidence="3">Chloroplast stroma</location>
    </subcellularLocation>
</comment>
<dbReference type="PANTHER" id="PTHR43756">
    <property type="entry name" value="CHOLINE MONOOXYGENASE, CHLOROPLASTIC"/>
    <property type="match status" value="1"/>
</dbReference>
<dbReference type="EMBL" id="AYRZ02000007">
    <property type="protein sequence ID" value="PHT75633.1"/>
    <property type="molecule type" value="Genomic_DNA"/>
</dbReference>
<keyword evidence="18" id="KW-1185">Reference proteome</keyword>
<comment type="function">
    <text evidence="2">Catalyzes the first step of the osmoprotectant glycine betaine synthesis.</text>
</comment>
<keyword evidence="11" id="KW-0560">Oxidoreductase</keyword>
<dbReference type="UniPathway" id="UPA00529">
    <property type="reaction ID" value="UER00430"/>
</dbReference>
<dbReference type="CDD" id="cd08883">
    <property type="entry name" value="RHO_alpha_C_CMO-like"/>
    <property type="match status" value="1"/>
</dbReference>
<evidence type="ECO:0000313" key="17">
    <source>
        <dbReference type="EMBL" id="PHT75633.1"/>
    </source>
</evidence>
<keyword evidence="13" id="KW-0411">Iron-sulfur</keyword>
<dbReference type="GO" id="GO:0051537">
    <property type="term" value="F:2 iron, 2 sulfur cluster binding"/>
    <property type="evidence" value="ECO:0007669"/>
    <property type="project" value="UniProtKB-KW"/>
</dbReference>
<sequence>MNEKREKRAFFPSFFVILGYTEQIKEPRQYFTGRLGNVEYVLCRDDGGKVHAFHNVCRHHASLLASGSGKSSCFVCPYHGWTYGLDGALLKATRITGIKNFKVNEMGLVPMRVAIWGLFILLNFDNGVFPEQESAFDLAGTEWLGSSSQILADGGVDSSLSFVSRREYTIECNWKVFCDNYLDGGYHVPYAHKGLASGLTLDSYATTILEKVSIQRCETGSAEKGQEFDRLGSKALYAFVYPNFMINRYGPWMDTNLVLPQGPRKCLVIFDYFLDSSLKGDESFIEQSLKDSETVQMEDIKLCEAVQRGLESPAYCSGRYAPQVSFWVMTNLPPLSIFTTLANGVPKLDHNHGHLHHHHPFYLVFEPELPIILNRLVHVHWIFVMKPAIYVVLLNWDESEKNTLLACSMFYQGLTYVTLPSTLLVEIACTRYPFSFAYVSVLRKAKIVKAKFEALDKSNVANRKLLVAYAKGTVVDRTRVNMTNGLKLEEAGGYNGK</sequence>
<dbReference type="Proteomes" id="UP000222542">
    <property type="component" value="Unassembled WGS sequence"/>
</dbReference>
<dbReference type="InterPro" id="IPR001663">
    <property type="entry name" value="Rng_hydr_dOase-A"/>
</dbReference>
<dbReference type="GO" id="GO:0009570">
    <property type="term" value="C:chloroplast stroma"/>
    <property type="evidence" value="ECO:0007669"/>
    <property type="project" value="UniProtKB-SubCell"/>
</dbReference>
<proteinExistence type="inferred from homology"/>
<dbReference type="InterPro" id="IPR036922">
    <property type="entry name" value="Rieske_2Fe-2S_sf"/>
</dbReference>
<comment type="pathway">
    <text evidence="4">Amine and polyamine biosynthesis; betaine biosynthesis via choline pathway; betaine aldehyde from choline (monooxygenase route): step 1/1.</text>
</comment>
<name>A0A2G2Z0X9_CAPAN</name>
<evidence type="ECO:0000256" key="7">
    <source>
        <dbReference type="ARBA" id="ARBA00014931"/>
    </source>
</evidence>
<evidence type="ECO:0000256" key="8">
    <source>
        <dbReference type="ARBA" id="ARBA00022714"/>
    </source>
</evidence>
<dbReference type="PROSITE" id="PS51296">
    <property type="entry name" value="RIESKE"/>
    <property type="match status" value="1"/>
</dbReference>
<dbReference type="PRINTS" id="PR00090">
    <property type="entry name" value="RNGDIOXGNASE"/>
</dbReference>
<keyword evidence="8" id="KW-0001">2Fe-2S</keyword>